<evidence type="ECO:0000313" key="1">
    <source>
        <dbReference type="EMBL" id="PJE68525.1"/>
    </source>
</evidence>
<name>A0A2M8L4M4_9BACT</name>
<sequence length="65" mass="7468">MNDVRTIIQNYAGYTHIPGLQPQSATYPTTKNKNWIALRVFFISPDRVLFLPEPFFQEALILIAS</sequence>
<dbReference type="EMBL" id="PFEL01000123">
    <property type="protein sequence ID" value="PJE68525.1"/>
    <property type="molecule type" value="Genomic_DNA"/>
</dbReference>
<comment type="caution">
    <text evidence="1">The sequence shown here is derived from an EMBL/GenBank/DDBJ whole genome shotgun (WGS) entry which is preliminary data.</text>
</comment>
<protein>
    <submittedName>
        <fullName evidence="1">Uncharacterized protein</fullName>
    </submittedName>
</protein>
<gene>
    <name evidence="1" type="ORF">COU96_03285</name>
</gene>
<dbReference type="AlphaFoldDB" id="A0A2M8L4M4"/>
<evidence type="ECO:0000313" key="2">
    <source>
        <dbReference type="Proteomes" id="UP000229500"/>
    </source>
</evidence>
<organism evidence="1 2">
    <name type="scientific">Candidatus Shapirobacteria bacterium CG10_big_fil_rev_8_21_14_0_10_38_14</name>
    <dbReference type="NCBI Taxonomy" id="1974483"/>
    <lineage>
        <taxon>Bacteria</taxon>
        <taxon>Candidatus Shapironibacteriota</taxon>
    </lineage>
</organism>
<proteinExistence type="predicted"/>
<reference evidence="2" key="1">
    <citation type="submission" date="2017-09" db="EMBL/GenBank/DDBJ databases">
        <title>Depth-based differentiation of microbial function through sediment-hosted aquifers and enrichment of novel symbionts in the deep terrestrial subsurface.</title>
        <authorList>
            <person name="Probst A.J."/>
            <person name="Ladd B."/>
            <person name="Jarett J.K."/>
            <person name="Geller-Mcgrath D.E."/>
            <person name="Sieber C.M.K."/>
            <person name="Emerson J.B."/>
            <person name="Anantharaman K."/>
            <person name="Thomas B.C."/>
            <person name="Malmstrom R."/>
            <person name="Stieglmeier M."/>
            <person name="Klingl A."/>
            <person name="Woyke T."/>
            <person name="Ryan C.M."/>
            <person name="Banfield J.F."/>
        </authorList>
    </citation>
    <scope>NUCLEOTIDE SEQUENCE [LARGE SCALE GENOMIC DNA]</scope>
</reference>
<dbReference type="Proteomes" id="UP000229500">
    <property type="component" value="Unassembled WGS sequence"/>
</dbReference>
<accession>A0A2M8L4M4</accession>